<dbReference type="Proteomes" id="UP000240728">
    <property type="component" value="Unassembled WGS sequence"/>
</dbReference>
<proteinExistence type="predicted"/>
<evidence type="ECO:0008006" key="3">
    <source>
        <dbReference type="Google" id="ProtNLM"/>
    </source>
</evidence>
<name>A0AAX0YNJ9_9GAMM</name>
<reference evidence="1 2" key="1">
    <citation type="submission" date="2018-01" db="EMBL/GenBank/DDBJ databases">
        <title>Whole genome sequencing of Histamine producing bacteria.</title>
        <authorList>
            <person name="Butler K."/>
        </authorList>
    </citation>
    <scope>NUCLEOTIDE SEQUENCE [LARGE SCALE GENOMIC DNA]</scope>
    <source>
        <strain evidence="1 2">A1-4</strain>
    </source>
</reference>
<comment type="caution">
    <text evidence="1">The sequence shown here is derived from an EMBL/GenBank/DDBJ whole genome shotgun (WGS) entry which is preliminary data.</text>
</comment>
<dbReference type="AlphaFoldDB" id="A0AAX0YNJ9"/>
<gene>
    <name evidence="1" type="ORF">C0W53_22245</name>
</gene>
<evidence type="ECO:0000313" key="1">
    <source>
        <dbReference type="EMBL" id="PSX38930.1"/>
    </source>
</evidence>
<accession>A0AAX0YNJ9</accession>
<sequence>MMNIHSVGVAPAFSNSVDKKIDTKALKVSQDFAQLMLEQLLKVSQKPSSTITETHTNDLFNKKMAESVARSPNFQLTEAIYDQIIQFNGSK</sequence>
<dbReference type="EMBL" id="PYOZ01000030">
    <property type="protein sequence ID" value="PSX38930.1"/>
    <property type="molecule type" value="Genomic_DNA"/>
</dbReference>
<organism evidence="1 2">
    <name type="scientific">Photobacterium kishitanii</name>
    <dbReference type="NCBI Taxonomy" id="318456"/>
    <lineage>
        <taxon>Bacteria</taxon>
        <taxon>Pseudomonadati</taxon>
        <taxon>Pseudomonadota</taxon>
        <taxon>Gammaproteobacteria</taxon>
        <taxon>Vibrionales</taxon>
        <taxon>Vibrionaceae</taxon>
        <taxon>Photobacterium</taxon>
    </lineage>
</organism>
<dbReference type="RefSeq" id="WP_045072137.1">
    <property type="nucleotide sequence ID" value="NZ_JAUZMV010000003.1"/>
</dbReference>
<protein>
    <recommendedName>
        <fullName evidence="3">Flagellar protein FlgJ N-terminal domain-containing protein</fullName>
    </recommendedName>
</protein>
<evidence type="ECO:0000313" key="2">
    <source>
        <dbReference type="Proteomes" id="UP000240728"/>
    </source>
</evidence>
<keyword evidence="2" id="KW-1185">Reference proteome</keyword>